<gene>
    <name evidence="3" type="ORF">I2I05_17900</name>
</gene>
<accession>A0ABS0INA9</accession>
<keyword evidence="2" id="KW-0732">Signal</keyword>
<reference evidence="3 4" key="1">
    <citation type="submission" date="2020-11" db="EMBL/GenBank/DDBJ databases">
        <authorList>
            <person name="Kim M.K."/>
        </authorList>
    </citation>
    <scope>NUCLEOTIDE SEQUENCE [LARGE SCALE GENOMIC DNA]</scope>
    <source>
        <strain evidence="3 4">BT683</strain>
    </source>
</reference>
<dbReference type="Gene3D" id="2.60.40.1120">
    <property type="entry name" value="Carboxypeptidase-like, regulatory domain"/>
    <property type="match status" value="1"/>
</dbReference>
<protein>
    <submittedName>
        <fullName evidence="3">Ig-like domain-containing protein</fullName>
    </submittedName>
</protein>
<organism evidence="3 4">
    <name type="scientific">Hymenobacter jeongseonensis</name>
    <dbReference type="NCBI Taxonomy" id="2791027"/>
    <lineage>
        <taxon>Bacteria</taxon>
        <taxon>Pseudomonadati</taxon>
        <taxon>Bacteroidota</taxon>
        <taxon>Cytophagia</taxon>
        <taxon>Cytophagales</taxon>
        <taxon>Hymenobacteraceae</taxon>
        <taxon>Hymenobacter</taxon>
    </lineage>
</organism>
<keyword evidence="4" id="KW-1185">Reference proteome</keyword>
<dbReference type="SUPFAM" id="SSF49373">
    <property type="entry name" value="Invasin/intimin cell-adhesion fragments"/>
    <property type="match status" value="1"/>
</dbReference>
<dbReference type="PROSITE" id="PS51257">
    <property type="entry name" value="PROKAR_LIPOPROTEIN"/>
    <property type="match status" value="1"/>
</dbReference>
<evidence type="ECO:0000313" key="3">
    <source>
        <dbReference type="EMBL" id="MBF9239270.1"/>
    </source>
</evidence>
<dbReference type="RefSeq" id="WP_196283623.1">
    <property type="nucleotide sequence ID" value="NZ_JADQDQ010000011.1"/>
</dbReference>
<evidence type="ECO:0000256" key="1">
    <source>
        <dbReference type="SAM" id="MobiDB-lite"/>
    </source>
</evidence>
<dbReference type="InterPro" id="IPR008964">
    <property type="entry name" value="Invasin/intimin_cell_adhesion"/>
</dbReference>
<dbReference type="Proteomes" id="UP000597617">
    <property type="component" value="Unassembled WGS sequence"/>
</dbReference>
<name>A0ABS0INA9_9BACT</name>
<feature type="signal peptide" evidence="2">
    <location>
        <begin position="1"/>
        <end position="26"/>
    </location>
</feature>
<proteinExistence type="predicted"/>
<feature type="compositionally biased region" description="Pro residues" evidence="1">
    <location>
        <begin position="30"/>
        <end position="41"/>
    </location>
</feature>
<comment type="caution">
    <text evidence="3">The sequence shown here is derived from an EMBL/GenBank/DDBJ whole genome shotgun (WGS) entry which is preliminary data.</text>
</comment>
<evidence type="ECO:0000313" key="4">
    <source>
        <dbReference type="Proteomes" id="UP000597617"/>
    </source>
</evidence>
<sequence>MLRRFLPRVAYALICSMLLLSGCQKTEEPPQSPTPPTPPTSPTGGLTVFDNVRVIDSTLFRLDTASTQLAAGNYRFTASGAPLNMPVGAVIVGAQGYGFLRKVTGSSTAGNVTTLTTEPASLAQVFSSGTLDLPIDFGVLQGRSTIKQGRGTADAAGIHYSASNIPVIQRSGLSVTIRSVKADLEPHMRFKAEFGLLGLTSAEVATRGGIFDANMVLNTNVGGALAFPNEPIRLKRFTHVIRTAVPSVPFPVPVVMFVVVTLNLETSMALNAGLNYDGTLASHANFDLGMAYANGKWQGINNVVTENSYLPGPVTVNATGDASVALVPRLDVRFYNMVGPYIALDLKAGFKVTSGAPNWDYESTAGIDAKAGLAAGSFLGPQVDNFNATWPWVRFVQKAPERLELTSGNNQTGPSATALPQPVRTRVLNSRGGPVQFVRVSFTPAPNHGSVSPASVTTDANGYAQTSWTLGTAGGVQSLSVTAKKGDGQDISNAPLAVTATMGGCLTPAQSALLTGGGTKVWHLVTFQSTSTGAPVQAIGPPIRYSFNSNNTLMQDLWQTMIKDVPPAPIEYLNIQRATPLTVYGPDPFCRPNIGFSIGYGSGQIVALTATQLVVRAENSAGYSIFTFRPE</sequence>
<feature type="chain" id="PRO_5045519335" evidence="2">
    <location>
        <begin position="27"/>
        <end position="631"/>
    </location>
</feature>
<feature type="region of interest" description="Disordered" evidence="1">
    <location>
        <begin position="25"/>
        <end position="46"/>
    </location>
</feature>
<dbReference type="EMBL" id="JADQDQ010000011">
    <property type="protein sequence ID" value="MBF9239270.1"/>
    <property type="molecule type" value="Genomic_DNA"/>
</dbReference>
<evidence type="ECO:0000256" key="2">
    <source>
        <dbReference type="SAM" id="SignalP"/>
    </source>
</evidence>